<reference evidence="6" key="1">
    <citation type="journal article" date="2019" name="Int. J. Syst. Evol. Microbiol.">
        <title>The Global Catalogue of Microorganisms (GCM) 10K type strain sequencing project: providing services to taxonomists for standard genome sequencing and annotation.</title>
        <authorList>
            <consortium name="The Broad Institute Genomics Platform"/>
            <consortium name="The Broad Institute Genome Sequencing Center for Infectious Disease"/>
            <person name="Wu L."/>
            <person name="Ma J."/>
        </authorList>
    </citation>
    <scope>NUCLEOTIDE SEQUENCE [LARGE SCALE GENOMIC DNA]</scope>
    <source>
        <strain evidence="6">JCM 9377</strain>
    </source>
</reference>
<protein>
    <submittedName>
        <fullName evidence="5">BlaI/MecI/CopY family transcriptional regulator</fullName>
    </submittedName>
</protein>
<evidence type="ECO:0000256" key="3">
    <source>
        <dbReference type="ARBA" id="ARBA00023125"/>
    </source>
</evidence>
<comment type="similarity">
    <text evidence="1">Belongs to the BlaI transcriptional regulatory family.</text>
</comment>
<dbReference type="InterPro" id="IPR005650">
    <property type="entry name" value="BlaI_family"/>
</dbReference>
<dbReference type="InterPro" id="IPR036388">
    <property type="entry name" value="WH-like_DNA-bd_sf"/>
</dbReference>
<keyword evidence="3" id="KW-0238">DNA-binding</keyword>
<organism evidence="5 6">
    <name type="scientific">Actinocorallia longicatena</name>
    <dbReference type="NCBI Taxonomy" id="111803"/>
    <lineage>
        <taxon>Bacteria</taxon>
        <taxon>Bacillati</taxon>
        <taxon>Actinomycetota</taxon>
        <taxon>Actinomycetes</taxon>
        <taxon>Streptosporangiales</taxon>
        <taxon>Thermomonosporaceae</taxon>
        <taxon>Actinocorallia</taxon>
    </lineage>
</organism>
<dbReference type="Pfam" id="PF03965">
    <property type="entry name" value="Penicillinase_R"/>
    <property type="match status" value="1"/>
</dbReference>
<comment type="caution">
    <text evidence="5">The sequence shown here is derived from an EMBL/GenBank/DDBJ whole genome shotgun (WGS) entry which is preliminary data.</text>
</comment>
<evidence type="ECO:0000313" key="6">
    <source>
        <dbReference type="Proteomes" id="UP001501237"/>
    </source>
</evidence>
<evidence type="ECO:0000256" key="2">
    <source>
        <dbReference type="ARBA" id="ARBA00023015"/>
    </source>
</evidence>
<keyword evidence="6" id="KW-1185">Reference proteome</keyword>
<gene>
    <name evidence="5" type="ORF">GCM10010468_01210</name>
</gene>
<evidence type="ECO:0000256" key="4">
    <source>
        <dbReference type="ARBA" id="ARBA00023163"/>
    </source>
</evidence>
<keyword evidence="4" id="KW-0804">Transcription</keyword>
<evidence type="ECO:0000256" key="1">
    <source>
        <dbReference type="ARBA" id="ARBA00011046"/>
    </source>
</evidence>
<sequence length="123" mass="13465">MSASSNRRGWGALEAEIMAALAASDTALGAGELREILDPPPAYTTVLTALSRLHDKGAVTRDRSGRGHVYSFQRDEAALRAVQMRRLLEGGKDKARVLARFVDELSPEHERLLQRLLSDLDGP</sequence>
<dbReference type="Gene3D" id="1.10.10.10">
    <property type="entry name" value="Winged helix-like DNA-binding domain superfamily/Winged helix DNA-binding domain"/>
    <property type="match status" value="1"/>
</dbReference>
<dbReference type="InterPro" id="IPR036390">
    <property type="entry name" value="WH_DNA-bd_sf"/>
</dbReference>
<proteinExistence type="inferred from homology"/>
<dbReference type="EMBL" id="BAAAUV010000001">
    <property type="protein sequence ID" value="GAA3192410.1"/>
    <property type="molecule type" value="Genomic_DNA"/>
</dbReference>
<name>A0ABP6Q0Y2_9ACTN</name>
<dbReference type="RefSeq" id="WP_344821113.1">
    <property type="nucleotide sequence ID" value="NZ_BAAAUV010000001.1"/>
</dbReference>
<accession>A0ABP6Q0Y2</accession>
<dbReference type="SUPFAM" id="SSF46785">
    <property type="entry name" value="Winged helix' DNA-binding domain"/>
    <property type="match status" value="1"/>
</dbReference>
<keyword evidence="2" id="KW-0805">Transcription regulation</keyword>
<evidence type="ECO:0000313" key="5">
    <source>
        <dbReference type="EMBL" id="GAA3192410.1"/>
    </source>
</evidence>
<dbReference type="Proteomes" id="UP001501237">
    <property type="component" value="Unassembled WGS sequence"/>
</dbReference>